<dbReference type="EMBL" id="JABFUD020000017">
    <property type="protein sequence ID" value="KAI5067007.1"/>
    <property type="molecule type" value="Genomic_DNA"/>
</dbReference>
<accession>A0A9D4UFZ7</accession>
<evidence type="ECO:0000313" key="2">
    <source>
        <dbReference type="Proteomes" id="UP000886520"/>
    </source>
</evidence>
<comment type="caution">
    <text evidence="1">The sequence shown here is derived from an EMBL/GenBank/DDBJ whole genome shotgun (WGS) entry which is preliminary data.</text>
</comment>
<sequence>MPREFQPVYNGAPFKLSKILSPPLPLLWKWKIRIWEQSTLNSNGGKPLGTSARSPFLVQNPRVINNKNKDTRKGKMKDQSFDTWQQPKKVFTLKQRPILMQLECHLSHSWSDFDFATFDLYHESLDRSP</sequence>
<keyword evidence="2" id="KW-1185">Reference proteome</keyword>
<proteinExistence type="predicted"/>
<dbReference type="AlphaFoldDB" id="A0A9D4UFZ7"/>
<name>A0A9D4UFZ7_ADICA</name>
<dbReference type="Proteomes" id="UP000886520">
    <property type="component" value="Chromosome 17"/>
</dbReference>
<protein>
    <submittedName>
        <fullName evidence="1">Uncharacterized protein</fullName>
    </submittedName>
</protein>
<gene>
    <name evidence="1" type="ORF">GOP47_0017535</name>
</gene>
<evidence type="ECO:0000313" key="1">
    <source>
        <dbReference type="EMBL" id="KAI5067007.1"/>
    </source>
</evidence>
<organism evidence="1 2">
    <name type="scientific">Adiantum capillus-veneris</name>
    <name type="common">Maidenhair fern</name>
    <dbReference type="NCBI Taxonomy" id="13818"/>
    <lineage>
        <taxon>Eukaryota</taxon>
        <taxon>Viridiplantae</taxon>
        <taxon>Streptophyta</taxon>
        <taxon>Embryophyta</taxon>
        <taxon>Tracheophyta</taxon>
        <taxon>Polypodiopsida</taxon>
        <taxon>Polypodiidae</taxon>
        <taxon>Polypodiales</taxon>
        <taxon>Pteridineae</taxon>
        <taxon>Pteridaceae</taxon>
        <taxon>Vittarioideae</taxon>
        <taxon>Adiantum</taxon>
    </lineage>
</organism>
<reference evidence="1" key="1">
    <citation type="submission" date="2021-01" db="EMBL/GenBank/DDBJ databases">
        <title>Adiantum capillus-veneris genome.</title>
        <authorList>
            <person name="Fang Y."/>
            <person name="Liao Q."/>
        </authorList>
    </citation>
    <scope>NUCLEOTIDE SEQUENCE</scope>
    <source>
        <strain evidence="1">H3</strain>
        <tissue evidence="1">Leaf</tissue>
    </source>
</reference>